<dbReference type="PANTHER" id="PTHR13355">
    <property type="entry name" value="GLUCOSAMINE 6-PHOSPHATE N-ACETYLTRANSFERASE"/>
    <property type="match status" value="1"/>
</dbReference>
<dbReference type="GO" id="GO:0016746">
    <property type="term" value="F:acyltransferase activity"/>
    <property type="evidence" value="ECO:0007669"/>
    <property type="project" value="UniProtKB-KW"/>
</dbReference>
<dbReference type="InterPro" id="IPR016181">
    <property type="entry name" value="Acyl_CoA_acyltransferase"/>
</dbReference>
<dbReference type="EC" id="2.3.1.-" evidence="2"/>
<reference evidence="2 3" key="1">
    <citation type="submission" date="2022-05" db="EMBL/GenBank/DDBJ databases">
        <title>Sporolactobacillus sp nov CPB3-1, isolated from tree bark (Mangifera indica L.).</title>
        <authorList>
            <person name="Phuengjayaem S."/>
            <person name="Tanasupawat S."/>
        </authorList>
    </citation>
    <scope>NUCLEOTIDE SEQUENCE [LARGE SCALE GENOMIC DNA]</scope>
    <source>
        <strain evidence="2 3">CPB3-1</strain>
    </source>
</reference>
<keyword evidence="3" id="KW-1185">Reference proteome</keyword>
<evidence type="ECO:0000313" key="3">
    <source>
        <dbReference type="Proteomes" id="UP001203004"/>
    </source>
</evidence>
<dbReference type="PANTHER" id="PTHR13355:SF15">
    <property type="entry name" value="GCN5-RELATED N-ACETYLTRANSFERASE 3, CHLOROPLASTIC"/>
    <property type="match status" value="1"/>
</dbReference>
<dbReference type="RefSeq" id="WP_249101563.1">
    <property type="nucleotide sequence ID" value="NZ_JAMAST010000010.1"/>
</dbReference>
<gene>
    <name evidence="2" type="ORF">M3N64_09445</name>
</gene>
<dbReference type="InterPro" id="IPR039143">
    <property type="entry name" value="GNPNAT1-like"/>
</dbReference>
<keyword evidence="2" id="KW-0808">Transferase</keyword>
<dbReference type="SUPFAM" id="SSF55729">
    <property type="entry name" value="Acyl-CoA N-acyltransferases (Nat)"/>
    <property type="match status" value="1"/>
</dbReference>
<sequence length="149" mass="17013">MVMEWKELDAEYIDDYLDLLSCLDVRNRLSADQAWQLLHQVTQYPYYKILCLFDHAELTATYSLIILDNFGHGGKKIALIENVVVAEATRGQGIGRKMMEDAMKRAAANHCYKLMLSSDLKRTGAHAFYETLGFDQHGLSFRVEVPAHD</sequence>
<feature type="domain" description="N-acetyltransferase" evidence="1">
    <location>
        <begin position="3"/>
        <end position="149"/>
    </location>
</feature>
<accession>A0ABT0MBD0</accession>
<comment type="caution">
    <text evidence="2">The sequence shown here is derived from an EMBL/GenBank/DDBJ whole genome shotgun (WGS) entry which is preliminary data.</text>
</comment>
<dbReference type="InterPro" id="IPR000182">
    <property type="entry name" value="GNAT_dom"/>
</dbReference>
<name>A0ABT0MBD0_9BACL</name>
<protein>
    <submittedName>
        <fullName evidence="2">GNAT family N-acetyltransferase</fullName>
        <ecNumber evidence="2">2.3.1.-</ecNumber>
    </submittedName>
</protein>
<organism evidence="2 3">
    <name type="scientific">Sporolactobacillus mangiferae</name>
    <dbReference type="NCBI Taxonomy" id="2940498"/>
    <lineage>
        <taxon>Bacteria</taxon>
        <taxon>Bacillati</taxon>
        <taxon>Bacillota</taxon>
        <taxon>Bacilli</taxon>
        <taxon>Bacillales</taxon>
        <taxon>Sporolactobacillaceae</taxon>
        <taxon>Sporolactobacillus</taxon>
    </lineage>
</organism>
<dbReference type="EMBL" id="JAMAST010000010">
    <property type="protein sequence ID" value="MCL1632167.1"/>
    <property type="molecule type" value="Genomic_DNA"/>
</dbReference>
<evidence type="ECO:0000313" key="2">
    <source>
        <dbReference type="EMBL" id="MCL1632167.1"/>
    </source>
</evidence>
<dbReference type="CDD" id="cd04301">
    <property type="entry name" value="NAT_SF"/>
    <property type="match status" value="1"/>
</dbReference>
<dbReference type="Gene3D" id="3.40.630.30">
    <property type="match status" value="1"/>
</dbReference>
<proteinExistence type="predicted"/>
<keyword evidence="2" id="KW-0012">Acyltransferase</keyword>
<dbReference type="PROSITE" id="PS51186">
    <property type="entry name" value="GNAT"/>
    <property type="match status" value="1"/>
</dbReference>
<dbReference type="Pfam" id="PF00583">
    <property type="entry name" value="Acetyltransf_1"/>
    <property type="match status" value="1"/>
</dbReference>
<evidence type="ECO:0000259" key="1">
    <source>
        <dbReference type="PROSITE" id="PS51186"/>
    </source>
</evidence>
<dbReference type="Proteomes" id="UP001203004">
    <property type="component" value="Unassembled WGS sequence"/>
</dbReference>